<organism evidence="1">
    <name type="scientific">Cacopsylla melanoneura</name>
    <dbReference type="NCBI Taxonomy" id="428564"/>
    <lineage>
        <taxon>Eukaryota</taxon>
        <taxon>Metazoa</taxon>
        <taxon>Ecdysozoa</taxon>
        <taxon>Arthropoda</taxon>
        <taxon>Hexapoda</taxon>
        <taxon>Insecta</taxon>
        <taxon>Pterygota</taxon>
        <taxon>Neoptera</taxon>
        <taxon>Paraneoptera</taxon>
        <taxon>Hemiptera</taxon>
        <taxon>Sternorrhyncha</taxon>
        <taxon>Psylloidea</taxon>
        <taxon>Psyllidae</taxon>
        <taxon>Psyllinae</taxon>
        <taxon>Cacopsylla</taxon>
    </lineage>
</organism>
<sequence length="108" mass="12858">MIRAKYRYFGVGLSDFEYFELGVPTLAWIENFTLIHHFHGKDVPIPTCIEFQRGSRTSSTCCCYLLICEIVTGNRLTYNLEQNIKYLDHFSYTYRYKFTYIDRAKRGK</sequence>
<dbReference type="EMBL" id="HBUF01484890">
    <property type="protein sequence ID" value="CAG6745138.1"/>
    <property type="molecule type" value="Transcribed_RNA"/>
</dbReference>
<dbReference type="AlphaFoldDB" id="A0A8D9E8Y5"/>
<accession>A0A8D9E8Y5</accession>
<name>A0A8D9E8Y5_9HEMI</name>
<protein>
    <submittedName>
        <fullName evidence="1">Uncharacterized protein</fullName>
    </submittedName>
</protein>
<proteinExistence type="predicted"/>
<evidence type="ECO:0000313" key="1">
    <source>
        <dbReference type="EMBL" id="CAG6745138.1"/>
    </source>
</evidence>
<reference evidence="1" key="1">
    <citation type="submission" date="2021-05" db="EMBL/GenBank/DDBJ databases">
        <authorList>
            <person name="Alioto T."/>
            <person name="Alioto T."/>
            <person name="Gomez Garrido J."/>
        </authorList>
    </citation>
    <scope>NUCLEOTIDE SEQUENCE</scope>
</reference>